<accession>A0ABT6FB18</accession>
<evidence type="ECO:0000313" key="2">
    <source>
        <dbReference type="Proteomes" id="UP001216907"/>
    </source>
</evidence>
<name>A0ABT6FB18_9BACT</name>
<dbReference type="Proteomes" id="UP001216907">
    <property type="component" value="Unassembled WGS sequence"/>
</dbReference>
<protein>
    <submittedName>
        <fullName evidence="1">Uncharacterized protein</fullName>
    </submittedName>
</protein>
<proteinExistence type="predicted"/>
<reference evidence="1 2" key="1">
    <citation type="submission" date="2023-03" db="EMBL/GenBank/DDBJ databases">
        <title>Paludisphaera mucosa sp. nov. a novel planctomycete from northern fen.</title>
        <authorList>
            <person name="Ivanova A."/>
        </authorList>
    </citation>
    <scope>NUCLEOTIDE SEQUENCE [LARGE SCALE GENOMIC DNA]</scope>
    <source>
        <strain evidence="1 2">Pla2</strain>
    </source>
</reference>
<sequence>MNRHDLLSRRRAALALLGGACLAAGVGCQKDETVRGAGSIDIPAEDLKLKVTPKGKAQKPKG</sequence>
<comment type="caution">
    <text evidence="1">The sequence shown here is derived from an EMBL/GenBank/DDBJ whole genome shotgun (WGS) entry which is preliminary data.</text>
</comment>
<gene>
    <name evidence="1" type="ORF">PZE19_13470</name>
</gene>
<evidence type="ECO:0000313" key="1">
    <source>
        <dbReference type="EMBL" id="MDG3004792.1"/>
    </source>
</evidence>
<dbReference type="PROSITE" id="PS51257">
    <property type="entry name" value="PROKAR_LIPOPROTEIN"/>
    <property type="match status" value="1"/>
</dbReference>
<dbReference type="RefSeq" id="WP_277861144.1">
    <property type="nucleotide sequence ID" value="NZ_JARRAG010000002.1"/>
</dbReference>
<keyword evidence="2" id="KW-1185">Reference proteome</keyword>
<dbReference type="EMBL" id="JARRAG010000002">
    <property type="protein sequence ID" value="MDG3004792.1"/>
    <property type="molecule type" value="Genomic_DNA"/>
</dbReference>
<organism evidence="1 2">
    <name type="scientific">Paludisphaera mucosa</name>
    <dbReference type="NCBI Taxonomy" id="3030827"/>
    <lineage>
        <taxon>Bacteria</taxon>
        <taxon>Pseudomonadati</taxon>
        <taxon>Planctomycetota</taxon>
        <taxon>Planctomycetia</taxon>
        <taxon>Isosphaerales</taxon>
        <taxon>Isosphaeraceae</taxon>
        <taxon>Paludisphaera</taxon>
    </lineage>
</organism>